<organism evidence="3 4">
    <name type="scientific">Salinactinospora qingdaonensis</name>
    <dbReference type="NCBI Taxonomy" id="702744"/>
    <lineage>
        <taxon>Bacteria</taxon>
        <taxon>Bacillati</taxon>
        <taxon>Actinomycetota</taxon>
        <taxon>Actinomycetes</taxon>
        <taxon>Streptosporangiales</taxon>
        <taxon>Nocardiopsidaceae</taxon>
        <taxon>Salinactinospora</taxon>
    </lineage>
</organism>
<protein>
    <submittedName>
        <fullName evidence="3">Alpha/beta hydrolase</fullName>
    </submittedName>
</protein>
<dbReference type="Pfam" id="PF20434">
    <property type="entry name" value="BD-FAE"/>
    <property type="match status" value="1"/>
</dbReference>
<dbReference type="Gene3D" id="3.40.50.1820">
    <property type="entry name" value="alpha/beta hydrolase"/>
    <property type="match status" value="1"/>
</dbReference>
<evidence type="ECO:0000259" key="2">
    <source>
        <dbReference type="Pfam" id="PF20434"/>
    </source>
</evidence>
<feature type="domain" description="BD-FAE-like" evidence="2">
    <location>
        <begin position="26"/>
        <end position="225"/>
    </location>
</feature>
<dbReference type="RefSeq" id="WP_344972168.1">
    <property type="nucleotide sequence ID" value="NZ_BAABDD010000013.1"/>
</dbReference>
<sequence>MTSAPASRAGPDLTVAYGPHPEQVADVRLPADPARPAPLLLLWHGGFWRQAHDRGYLEPMAADLAGHGFAVANIEYRRAGGEGGWPTTLVDAAEAADALPDLVERAAPGRIDRDRVVRAGHSAGGHLAVWTVLRHRLPETAPGAGSPPTQVAGVLAVAPVLDLAEAWRRGLGEHAVDAFMGGGPDQFPGRYGHAAPVELGRPPVPVTLVHGRADPRVPVEMSRHYAARTACTLVEVAGADHFAVVTPTSSAWPRVLDALAALVGPEPTP</sequence>
<dbReference type="GO" id="GO:0016787">
    <property type="term" value="F:hydrolase activity"/>
    <property type="evidence" value="ECO:0007669"/>
    <property type="project" value="UniProtKB-KW"/>
</dbReference>
<gene>
    <name evidence="3" type="ORF">GCM10022402_29930</name>
</gene>
<dbReference type="Proteomes" id="UP001500908">
    <property type="component" value="Unassembled WGS sequence"/>
</dbReference>
<dbReference type="PANTHER" id="PTHR48081">
    <property type="entry name" value="AB HYDROLASE SUPERFAMILY PROTEIN C4A8.06C"/>
    <property type="match status" value="1"/>
</dbReference>
<dbReference type="InterPro" id="IPR029058">
    <property type="entry name" value="AB_hydrolase_fold"/>
</dbReference>
<evidence type="ECO:0000313" key="4">
    <source>
        <dbReference type="Proteomes" id="UP001500908"/>
    </source>
</evidence>
<comment type="caution">
    <text evidence="3">The sequence shown here is derived from an EMBL/GenBank/DDBJ whole genome shotgun (WGS) entry which is preliminary data.</text>
</comment>
<dbReference type="SUPFAM" id="SSF53474">
    <property type="entry name" value="alpha/beta-Hydrolases"/>
    <property type="match status" value="1"/>
</dbReference>
<accession>A0ABP7FVM6</accession>
<reference evidence="4" key="1">
    <citation type="journal article" date="2019" name="Int. J. Syst. Evol. Microbiol.">
        <title>The Global Catalogue of Microorganisms (GCM) 10K type strain sequencing project: providing services to taxonomists for standard genome sequencing and annotation.</title>
        <authorList>
            <consortium name="The Broad Institute Genomics Platform"/>
            <consortium name="The Broad Institute Genome Sequencing Center for Infectious Disease"/>
            <person name="Wu L."/>
            <person name="Ma J."/>
        </authorList>
    </citation>
    <scope>NUCLEOTIDE SEQUENCE [LARGE SCALE GENOMIC DNA]</scope>
    <source>
        <strain evidence="4">JCM 17137</strain>
    </source>
</reference>
<dbReference type="PANTHER" id="PTHR48081:SF33">
    <property type="entry name" value="KYNURENINE FORMAMIDASE"/>
    <property type="match status" value="1"/>
</dbReference>
<evidence type="ECO:0000256" key="1">
    <source>
        <dbReference type="ARBA" id="ARBA00022801"/>
    </source>
</evidence>
<dbReference type="InterPro" id="IPR049492">
    <property type="entry name" value="BD-FAE-like_dom"/>
</dbReference>
<dbReference type="EMBL" id="BAABDD010000013">
    <property type="protein sequence ID" value="GAA3748706.1"/>
    <property type="molecule type" value="Genomic_DNA"/>
</dbReference>
<name>A0ABP7FVM6_9ACTN</name>
<dbReference type="InterPro" id="IPR050300">
    <property type="entry name" value="GDXG_lipolytic_enzyme"/>
</dbReference>
<keyword evidence="1 3" id="KW-0378">Hydrolase</keyword>
<proteinExistence type="predicted"/>
<evidence type="ECO:0000313" key="3">
    <source>
        <dbReference type="EMBL" id="GAA3748706.1"/>
    </source>
</evidence>
<keyword evidence="4" id="KW-1185">Reference proteome</keyword>